<dbReference type="EMBL" id="JJMM01000011">
    <property type="protein sequence ID" value="KDR95083.1"/>
    <property type="molecule type" value="Genomic_DNA"/>
</dbReference>
<evidence type="ECO:0000256" key="1">
    <source>
        <dbReference type="SAM" id="Phobius"/>
    </source>
</evidence>
<dbReference type="CDD" id="cd00077">
    <property type="entry name" value="HDc"/>
    <property type="match status" value="1"/>
</dbReference>
<protein>
    <submittedName>
        <fullName evidence="3">Membrane protein</fullName>
    </submittedName>
</protein>
<dbReference type="InterPro" id="IPR006674">
    <property type="entry name" value="HD_domain"/>
</dbReference>
<feature type="domain" description="HD/PDEase" evidence="2">
    <location>
        <begin position="454"/>
        <end position="609"/>
    </location>
</feature>
<dbReference type="RefSeq" id="WP_052636124.1">
    <property type="nucleotide sequence ID" value="NZ_JJMM01000011.1"/>
</dbReference>
<keyword evidence="1" id="KW-1133">Transmembrane helix</keyword>
<reference evidence="3 4" key="1">
    <citation type="submission" date="2014-03" db="EMBL/GenBank/DDBJ databases">
        <title>Genome sequence of Clostridium litorale W6, DSM 5388.</title>
        <authorList>
            <person name="Poehlein A."/>
            <person name="Jagirdar A."/>
            <person name="Khonsari B."/>
            <person name="Chibani C.M."/>
            <person name="Gutierrez Gutierrez D.A."/>
            <person name="Davydova E."/>
            <person name="Alghaithi H.S."/>
            <person name="Nair K.P."/>
            <person name="Dhamotharan K."/>
            <person name="Chandran L."/>
            <person name="G W."/>
            <person name="Daniel R."/>
        </authorList>
    </citation>
    <scope>NUCLEOTIDE SEQUENCE [LARGE SCALE GENOMIC DNA]</scope>
    <source>
        <strain evidence="3 4">W6</strain>
    </source>
</reference>
<comment type="caution">
    <text evidence="3">The sequence shown here is derived from an EMBL/GenBank/DDBJ whole genome shotgun (WGS) entry which is preliminary data.</text>
</comment>
<feature type="transmembrane region" description="Helical" evidence="1">
    <location>
        <begin position="249"/>
        <end position="272"/>
    </location>
</feature>
<dbReference type="InterPro" id="IPR003607">
    <property type="entry name" value="HD/PDEase_dom"/>
</dbReference>
<dbReference type="OrthoDB" id="9806952at2"/>
<feature type="transmembrane region" description="Helical" evidence="1">
    <location>
        <begin position="372"/>
        <end position="393"/>
    </location>
</feature>
<dbReference type="Pfam" id="PF01966">
    <property type="entry name" value="HD"/>
    <property type="match status" value="1"/>
</dbReference>
<evidence type="ECO:0000313" key="4">
    <source>
        <dbReference type="Proteomes" id="UP000027946"/>
    </source>
</evidence>
<dbReference type="Gene3D" id="1.10.3210.10">
    <property type="entry name" value="Hypothetical protein af1432"/>
    <property type="match status" value="1"/>
</dbReference>
<dbReference type="NCBIfam" id="TIGR00277">
    <property type="entry name" value="HDIG"/>
    <property type="match status" value="1"/>
</dbReference>
<dbReference type="AlphaFoldDB" id="A0A069REB7"/>
<proteinExistence type="predicted"/>
<dbReference type="Pfam" id="PF07697">
    <property type="entry name" value="7TMR-HDED"/>
    <property type="match status" value="1"/>
</dbReference>
<gene>
    <name evidence="3" type="ORF">CLIT_11c01120</name>
</gene>
<keyword evidence="1" id="KW-0812">Transmembrane</keyword>
<feature type="transmembrane region" description="Helical" evidence="1">
    <location>
        <begin position="284"/>
        <end position="301"/>
    </location>
</feature>
<dbReference type="PANTHER" id="PTHR36442">
    <property type="entry name" value="CYCLIC-DI-AMP PHOSPHODIESTERASE PGPH"/>
    <property type="match status" value="1"/>
</dbReference>
<dbReference type="Proteomes" id="UP000027946">
    <property type="component" value="Unassembled WGS sequence"/>
</dbReference>
<dbReference type="InterPro" id="IPR006675">
    <property type="entry name" value="HDIG_dom"/>
</dbReference>
<organism evidence="3 4">
    <name type="scientific">Peptoclostridium litorale DSM 5388</name>
    <dbReference type="NCBI Taxonomy" id="1121324"/>
    <lineage>
        <taxon>Bacteria</taxon>
        <taxon>Bacillati</taxon>
        <taxon>Bacillota</taxon>
        <taxon>Clostridia</taxon>
        <taxon>Peptostreptococcales</taxon>
        <taxon>Peptoclostridiaceae</taxon>
        <taxon>Peptoclostridium</taxon>
    </lineage>
</organism>
<keyword evidence="1" id="KW-0472">Membrane</keyword>
<dbReference type="STRING" id="1121324.CLIT_11c01120"/>
<dbReference type="InterPro" id="IPR011624">
    <property type="entry name" value="Metal-dep_PHydrolase_7TM_extra"/>
</dbReference>
<dbReference type="InterPro" id="IPR011621">
    <property type="entry name" value="Metal-dep_PHydrolase_7TM_intra"/>
</dbReference>
<feature type="transmembrane region" description="Helical" evidence="1">
    <location>
        <begin position="7"/>
        <end position="24"/>
    </location>
</feature>
<dbReference type="eggNOG" id="COG1480">
    <property type="taxonomic scope" value="Bacteria"/>
</dbReference>
<accession>A0A069REB7</accession>
<feature type="transmembrane region" description="Helical" evidence="1">
    <location>
        <begin position="307"/>
        <end position="329"/>
    </location>
</feature>
<dbReference type="SMART" id="SM00471">
    <property type="entry name" value="HDc"/>
    <property type="match status" value="1"/>
</dbReference>
<keyword evidence="4" id="KW-1185">Reference proteome</keyword>
<feature type="transmembrane region" description="Helical" evidence="1">
    <location>
        <begin position="400"/>
        <end position="425"/>
    </location>
</feature>
<name>A0A069REB7_PEPLI</name>
<dbReference type="PANTHER" id="PTHR36442:SF1">
    <property type="entry name" value="CYCLIC-DI-AMP PHOSPHODIESTERASE PGPH"/>
    <property type="match status" value="1"/>
</dbReference>
<dbReference type="InterPro" id="IPR052722">
    <property type="entry name" value="PgpH_phosphodiesterase"/>
</dbReference>
<dbReference type="Pfam" id="PF07698">
    <property type="entry name" value="7TM-7TMR_HD"/>
    <property type="match status" value="1"/>
</dbReference>
<dbReference type="SUPFAM" id="SSF109604">
    <property type="entry name" value="HD-domain/PDEase-like"/>
    <property type="match status" value="1"/>
</dbReference>
<sequence length="667" mass="75635">MKFKKFSLAILFFIINFILLYTFISNDKYSFKIGEVAQESITASRDVENKVQTEALIKRAVEQAEPVYRINPTIQAEIKADIDGFFYDVKRLKVQEDLELEQKLEQLRKDHFIISEKSMNTALGMKSEKLDSLKNYIFEIINQIMSSGVKKEDIELEKENISGFFEEIDKLSQDEKLLGIELINANIKANKFLDMEKTQQNIEEAQDSVEKVIIKKGENIITKGEVISAEKMDMLKKAGISGDSLKDDIFKLAGITLILIVMETLLGMYIYLFKKSVFVKERQLLMLLMIMMSIFIISLIVNAVSPYIMPMAGASMLISILLGSNIALVSNMVLSIMAYVVIGDVNLFMVFLVSGSFAAFTRFNMGQRRSVIISGLKIGLINVMTLAAFGMLSSMDIKRLIVSCIVVFLSGILSSILVVGSLPIWEHYFDVLTSMKLLELSNPNNEILKRMLIETPGTYHHSMIVGNLAERACERIGANSLLARVASYYHDTGKLTRPYFFKENQFTNDNPHDKIVPSLSAQIIKEHITRGVEIAKKHKLPNEIVNVIKEHHGTTLVAYFYYKLKNEGQNPDEMQFRYAGPKPQTREAAVVMLADSSEAAIRSIKEPTRENISHMIDKVVNGKIEDGQLENSDLTLKEIQIVKDSFLEVIMGMFHERIEYPEEKDIK</sequence>
<feature type="transmembrane region" description="Helical" evidence="1">
    <location>
        <begin position="336"/>
        <end position="360"/>
    </location>
</feature>
<evidence type="ECO:0000259" key="2">
    <source>
        <dbReference type="SMART" id="SM00471"/>
    </source>
</evidence>
<evidence type="ECO:0000313" key="3">
    <source>
        <dbReference type="EMBL" id="KDR95083.1"/>
    </source>
</evidence>